<dbReference type="OrthoDB" id="3230233at2"/>
<keyword evidence="3" id="KW-1185">Reference proteome</keyword>
<feature type="transmembrane region" description="Helical" evidence="1">
    <location>
        <begin position="184"/>
        <end position="206"/>
    </location>
</feature>
<evidence type="ECO:0000313" key="2">
    <source>
        <dbReference type="EMBL" id="OZG50153.1"/>
    </source>
</evidence>
<feature type="transmembrane region" description="Helical" evidence="1">
    <location>
        <begin position="151"/>
        <end position="177"/>
    </location>
</feature>
<dbReference type="Pfam" id="PF12730">
    <property type="entry name" value="ABC2_membrane_4"/>
    <property type="match status" value="1"/>
</dbReference>
<reference evidence="2 3" key="1">
    <citation type="journal article" date="2017" name="BMC Genomics">
        <title>Comparative genomic and phylogenomic analyses of the Bifidobacteriaceae family.</title>
        <authorList>
            <person name="Lugli G.A."/>
            <person name="Milani C."/>
            <person name="Turroni F."/>
            <person name="Duranti S."/>
            <person name="Mancabelli L."/>
            <person name="Mangifesta M."/>
            <person name="Ferrario C."/>
            <person name="Modesto M."/>
            <person name="Mattarelli P."/>
            <person name="Jiri K."/>
            <person name="van Sinderen D."/>
            <person name="Ventura M."/>
        </authorList>
    </citation>
    <scope>NUCLEOTIDE SEQUENCE [LARGE SCALE GENOMIC DNA]</scope>
    <source>
        <strain evidence="2 3">DSM 22924</strain>
    </source>
</reference>
<evidence type="ECO:0000313" key="3">
    <source>
        <dbReference type="Proteomes" id="UP000216004"/>
    </source>
</evidence>
<name>A0A261ETH0_9BIFI</name>
<evidence type="ECO:0000256" key="1">
    <source>
        <dbReference type="SAM" id="Phobius"/>
    </source>
</evidence>
<dbReference type="AlphaFoldDB" id="A0A261ETH0"/>
<feature type="transmembrane region" description="Helical" evidence="1">
    <location>
        <begin position="231"/>
        <end position="253"/>
    </location>
</feature>
<protein>
    <submittedName>
        <fullName evidence="2">ABC transporter</fullName>
    </submittedName>
</protein>
<accession>A0A261ETH0</accession>
<dbReference type="PANTHER" id="PTHR37305">
    <property type="entry name" value="INTEGRAL MEMBRANE PROTEIN-RELATED"/>
    <property type="match status" value="1"/>
</dbReference>
<keyword evidence="1" id="KW-0812">Transmembrane</keyword>
<dbReference type="PANTHER" id="PTHR37305:SF1">
    <property type="entry name" value="MEMBRANE PROTEIN"/>
    <property type="match status" value="1"/>
</dbReference>
<proteinExistence type="predicted"/>
<comment type="caution">
    <text evidence="2">The sequence shown here is derived from an EMBL/GenBank/DDBJ whole genome shotgun (WGS) entry which is preliminary data.</text>
</comment>
<feature type="transmembrane region" description="Helical" evidence="1">
    <location>
        <begin position="111"/>
        <end position="131"/>
    </location>
</feature>
<organism evidence="2 3">
    <name type="scientific">Bombiscardovia coagulans</name>
    <dbReference type="NCBI Taxonomy" id="686666"/>
    <lineage>
        <taxon>Bacteria</taxon>
        <taxon>Bacillati</taxon>
        <taxon>Actinomycetota</taxon>
        <taxon>Actinomycetes</taxon>
        <taxon>Bifidobacteriales</taxon>
        <taxon>Bifidobacteriaceae</taxon>
        <taxon>Bombiscardovia</taxon>
    </lineage>
</organism>
<feature type="transmembrane region" description="Helical" evidence="1">
    <location>
        <begin position="12"/>
        <end position="34"/>
    </location>
</feature>
<keyword evidence="1" id="KW-0472">Membrane</keyword>
<sequence length="258" mass="28546">MINQMRADLYRQFHTVGFYILLVFTIAFSLFLTLTQQVGGIMVTDDNKAKQLDTLSHSPWSVLSGLKAVTMSTSILPYAFIALFIIVIGYEFSQQTYKNTLLSGISRLQFIGAKYCVLLIDLLALTLVYYATSLLSSLSAGREAGESWDNLIADTIIMTLAIAFFMSVIFSIGIIMLVSTGSSIVSVVLIVIWPVAISMLTVYAHWSWLKYIDFVTVGLNVAFSIIPIKQLWPYIGVSALTLAVTIIGSSIIIQRKEL</sequence>
<keyword evidence="1" id="KW-1133">Transmembrane helix</keyword>
<gene>
    <name evidence="2" type="ORF">BOCO_0670</name>
</gene>
<dbReference type="EMBL" id="MWWS01000004">
    <property type="protein sequence ID" value="OZG50153.1"/>
    <property type="molecule type" value="Genomic_DNA"/>
</dbReference>
<dbReference type="Proteomes" id="UP000216004">
    <property type="component" value="Unassembled WGS sequence"/>
</dbReference>
<feature type="transmembrane region" description="Helical" evidence="1">
    <location>
        <begin position="68"/>
        <end position="90"/>
    </location>
</feature>
<dbReference type="RefSeq" id="WP_148140051.1">
    <property type="nucleotide sequence ID" value="NZ_MWWS01000004.1"/>
</dbReference>